<feature type="transmembrane region" description="Helical" evidence="7">
    <location>
        <begin position="163"/>
        <end position="192"/>
    </location>
</feature>
<dbReference type="RefSeq" id="WP_422920095.1">
    <property type="nucleotide sequence ID" value="NZ_JAMZEJ010000006.1"/>
</dbReference>
<evidence type="ECO:0000256" key="1">
    <source>
        <dbReference type="ARBA" id="ARBA00004651"/>
    </source>
</evidence>
<evidence type="ECO:0000256" key="7">
    <source>
        <dbReference type="SAM" id="Phobius"/>
    </source>
</evidence>
<feature type="transmembrane region" description="Helical" evidence="7">
    <location>
        <begin position="97"/>
        <end position="119"/>
    </location>
</feature>
<proteinExistence type="inferred from homology"/>
<evidence type="ECO:0000256" key="6">
    <source>
        <dbReference type="ARBA" id="ARBA00023136"/>
    </source>
</evidence>
<keyword evidence="4 7" id="KW-0812">Transmembrane</keyword>
<protein>
    <submittedName>
        <fullName evidence="8">Chromate transporter</fullName>
    </submittedName>
</protein>
<feature type="transmembrane region" description="Helical" evidence="7">
    <location>
        <begin position="131"/>
        <end position="151"/>
    </location>
</feature>
<feature type="transmembrane region" description="Helical" evidence="7">
    <location>
        <begin position="27"/>
        <end position="49"/>
    </location>
</feature>
<sequence>MTVPVATPLPEPDLHALPAVEPAPSTLLLFLAFSRISLLSVGGGLTAWIRRLVVEERRWMDEPRFLSGYALSQIAPGPNAVNLAVFVGATLRGARGAVAGLAGLMLPPFAVVLFLGWLYGSRHIPRPVEHALDGMGAAAIGLVVATGLRMVKGGIRSAAAAGFAILTVLALAAGIRLLLVVAVLFPLALLVLGRRRS</sequence>
<evidence type="ECO:0000256" key="3">
    <source>
        <dbReference type="ARBA" id="ARBA00022475"/>
    </source>
</evidence>
<dbReference type="EMBL" id="JAMZEJ010000006">
    <property type="protein sequence ID" value="MCQ8241352.1"/>
    <property type="molecule type" value="Genomic_DNA"/>
</dbReference>
<evidence type="ECO:0000256" key="5">
    <source>
        <dbReference type="ARBA" id="ARBA00022989"/>
    </source>
</evidence>
<keyword evidence="3" id="KW-1003">Cell membrane</keyword>
<dbReference type="Pfam" id="PF02417">
    <property type="entry name" value="Chromate_transp"/>
    <property type="match status" value="1"/>
</dbReference>
<comment type="caution">
    <text evidence="8">The sequence shown here is derived from an EMBL/GenBank/DDBJ whole genome shotgun (WGS) entry which is preliminary data.</text>
</comment>
<name>A0ABT1VYE1_9PROT</name>
<dbReference type="InterPro" id="IPR003370">
    <property type="entry name" value="Chromate_transpt"/>
</dbReference>
<dbReference type="PANTHER" id="PTHR43663:SF1">
    <property type="entry name" value="CHROMATE TRANSPORTER"/>
    <property type="match status" value="1"/>
</dbReference>
<dbReference type="Proteomes" id="UP001524547">
    <property type="component" value="Unassembled WGS sequence"/>
</dbReference>
<keyword evidence="9" id="KW-1185">Reference proteome</keyword>
<dbReference type="InterPro" id="IPR052518">
    <property type="entry name" value="CHR_Transporter"/>
</dbReference>
<evidence type="ECO:0000313" key="9">
    <source>
        <dbReference type="Proteomes" id="UP001524547"/>
    </source>
</evidence>
<keyword evidence="6 7" id="KW-0472">Membrane</keyword>
<keyword evidence="5 7" id="KW-1133">Transmembrane helix</keyword>
<dbReference type="PANTHER" id="PTHR43663">
    <property type="entry name" value="CHROMATE TRANSPORT PROTEIN-RELATED"/>
    <property type="match status" value="1"/>
</dbReference>
<evidence type="ECO:0000313" key="8">
    <source>
        <dbReference type="EMBL" id="MCQ8241352.1"/>
    </source>
</evidence>
<comment type="similarity">
    <text evidence="2">Belongs to the chromate ion transporter (CHR) (TC 2.A.51) family.</text>
</comment>
<comment type="subcellular location">
    <subcellularLocation>
        <location evidence="1">Cell membrane</location>
        <topology evidence="1">Multi-pass membrane protein</topology>
    </subcellularLocation>
</comment>
<accession>A0ABT1VYE1</accession>
<organism evidence="8 9">
    <name type="scientific">Rhizosaccharibacter radicis</name>
    <dbReference type="NCBI Taxonomy" id="2782605"/>
    <lineage>
        <taxon>Bacteria</taxon>
        <taxon>Pseudomonadati</taxon>
        <taxon>Pseudomonadota</taxon>
        <taxon>Alphaproteobacteria</taxon>
        <taxon>Acetobacterales</taxon>
        <taxon>Acetobacteraceae</taxon>
        <taxon>Rhizosaccharibacter</taxon>
    </lineage>
</organism>
<reference evidence="8 9" key="1">
    <citation type="submission" date="2022-06" db="EMBL/GenBank/DDBJ databases">
        <title>Rhizosaccharibacter gen. nov. sp. nov. KSS12, endophytic bacteria isolated from sugarcane.</title>
        <authorList>
            <person name="Pitiwittayakul N."/>
        </authorList>
    </citation>
    <scope>NUCLEOTIDE SEQUENCE [LARGE SCALE GENOMIC DNA]</scope>
    <source>
        <strain evidence="8 9">KSS12</strain>
    </source>
</reference>
<evidence type="ECO:0000256" key="4">
    <source>
        <dbReference type="ARBA" id="ARBA00022692"/>
    </source>
</evidence>
<evidence type="ECO:0000256" key="2">
    <source>
        <dbReference type="ARBA" id="ARBA00005262"/>
    </source>
</evidence>
<gene>
    <name evidence="8" type="ORF">NFI88_10930</name>
</gene>